<name>A0A6M3JHS8_9ZZZZ</name>
<sequence length="113" mass="12159">MNIPFTEIQLKLYNILSCRGFELSESVGLSFGPCFQAKMGLVLLFFINAFARKWLGEEAGFEYSFFGGLFGGLVPYFIAVSILGSFKISFIIGLIGMGIVGFGGGSIFGGGEE</sequence>
<keyword evidence="1" id="KW-0812">Transmembrane</keyword>
<organism evidence="2">
    <name type="scientific">viral metagenome</name>
    <dbReference type="NCBI Taxonomy" id="1070528"/>
    <lineage>
        <taxon>unclassified sequences</taxon>
        <taxon>metagenomes</taxon>
        <taxon>organismal metagenomes</taxon>
    </lineage>
</organism>
<feature type="transmembrane region" description="Helical" evidence="1">
    <location>
        <begin position="63"/>
        <end position="82"/>
    </location>
</feature>
<gene>
    <name evidence="2" type="ORF">MM415A06120_0002</name>
</gene>
<feature type="transmembrane region" description="Helical" evidence="1">
    <location>
        <begin position="88"/>
        <end position="108"/>
    </location>
</feature>
<proteinExistence type="predicted"/>
<evidence type="ECO:0000313" key="2">
    <source>
        <dbReference type="EMBL" id="QJA68591.1"/>
    </source>
</evidence>
<dbReference type="AlphaFoldDB" id="A0A6M3JHS8"/>
<keyword evidence="1" id="KW-1133">Transmembrane helix</keyword>
<accession>A0A6M3JHS8</accession>
<evidence type="ECO:0000256" key="1">
    <source>
        <dbReference type="SAM" id="Phobius"/>
    </source>
</evidence>
<protein>
    <submittedName>
        <fullName evidence="2">Uncharacterized protein</fullName>
    </submittedName>
</protein>
<reference evidence="2" key="1">
    <citation type="submission" date="2020-03" db="EMBL/GenBank/DDBJ databases">
        <title>The deep terrestrial virosphere.</title>
        <authorList>
            <person name="Holmfeldt K."/>
            <person name="Nilsson E."/>
            <person name="Simone D."/>
            <person name="Lopez-Fernandez M."/>
            <person name="Wu X."/>
            <person name="de Brujin I."/>
            <person name="Lundin D."/>
            <person name="Andersson A."/>
            <person name="Bertilsson S."/>
            <person name="Dopson M."/>
        </authorList>
    </citation>
    <scope>NUCLEOTIDE SEQUENCE</scope>
    <source>
        <strain evidence="2">MM415A06120</strain>
    </source>
</reference>
<dbReference type="EMBL" id="MT141631">
    <property type="protein sequence ID" value="QJA68591.1"/>
    <property type="molecule type" value="Genomic_DNA"/>
</dbReference>
<feature type="transmembrane region" description="Helical" evidence="1">
    <location>
        <begin position="29"/>
        <end position="51"/>
    </location>
</feature>
<keyword evidence="1" id="KW-0472">Membrane</keyword>